<dbReference type="Gene3D" id="3.30.2160.10">
    <property type="entry name" value="Hect, E3 ligase catalytic domain"/>
    <property type="match status" value="1"/>
</dbReference>
<name>I7M248_TETTS</name>
<comment type="catalytic activity">
    <reaction evidence="1">
        <text>S-ubiquitinyl-[E2 ubiquitin-conjugating enzyme]-L-cysteine + [acceptor protein]-L-lysine = [E2 ubiquitin-conjugating enzyme]-L-cysteine + N(6)-ubiquitinyl-[acceptor protein]-L-lysine.</text>
        <dbReference type="EC" id="2.3.2.26"/>
    </reaction>
</comment>
<feature type="domain" description="HECT" evidence="6">
    <location>
        <begin position="651"/>
        <end position="984"/>
    </location>
</feature>
<dbReference type="KEGG" id="tet:TTHERM_00290980"/>
<dbReference type="GeneID" id="7839597"/>
<evidence type="ECO:0000256" key="5">
    <source>
        <dbReference type="PROSITE-ProRule" id="PRU00104"/>
    </source>
</evidence>
<dbReference type="EMBL" id="GG662651">
    <property type="protein sequence ID" value="EAR98470.2"/>
    <property type="molecule type" value="Genomic_DNA"/>
</dbReference>
<evidence type="ECO:0000256" key="2">
    <source>
        <dbReference type="ARBA" id="ARBA00012485"/>
    </source>
</evidence>
<evidence type="ECO:0000313" key="7">
    <source>
        <dbReference type="EMBL" id="EAR98470.2"/>
    </source>
</evidence>
<dbReference type="Pfam" id="PF00632">
    <property type="entry name" value="HECT"/>
    <property type="match status" value="1"/>
</dbReference>
<evidence type="ECO:0000313" key="8">
    <source>
        <dbReference type="Proteomes" id="UP000009168"/>
    </source>
</evidence>
<evidence type="ECO:0000259" key="6">
    <source>
        <dbReference type="PROSITE" id="PS50237"/>
    </source>
</evidence>
<proteinExistence type="predicted"/>
<dbReference type="FunFam" id="3.30.2160.10:FF:000002">
    <property type="entry name" value="Putative Ubiquitin-protein ligase E3C"/>
    <property type="match status" value="1"/>
</dbReference>
<dbReference type="OrthoDB" id="8068875at2759"/>
<dbReference type="PROSITE" id="PS50237">
    <property type="entry name" value="HECT"/>
    <property type="match status" value="1"/>
</dbReference>
<accession>I7M248</accession>
<protein>
    <recommendedName>
        <fullName evidence="2">HECT-type E3 ubiquitin transferase</fullName>
        <ecNumber evidence="2">2.3.2.26</ecNumber>
    </recommendedName>
</protein>
<gene>
    <name evidence="7" type="ORF">TTHERM_00290980</name>
</gene>
<keyword evidence="4 5" id="KW-0833">Ubl conjugation pathway</keyword>
<dbReference type="Gene3D" id="3.30.2410.10">
    <property type="entry name" value="Hect, E3 ligase catalytic domain"/>
    <property type="match status" value="1"/>
</dbReference>
<organism evidence="7 8">
    <name type="scientific">Tetrahymena thermophila (strain SB210)</name>
    <dbReference type="NCBI Taxonomy" id="312017"/>
    <lineage>
        <taxon>Eukaryota</taxon>
        <taxon>Sar</taxon>
        <taxon>Alveolata</taxon>
        <taxon>Ciliophora</taxon>
        <taxon>Intramacronucleata</taxon>
        <taxon>Oligohymenophorea</taxon>
        <taxon>Hymenostomatida</taxon>
        <taxon>Tetrahymenina</taxon>
        <taxon>Tetrahymenidae</taxon>
        <taxon>Tetrahymena</taxon>
    </lineage>
</organism>
<dbReference type="SMART" id="SM00119">
    <property type="entry name" value="HECTc"/>
    <property type="match status" value="1"/>
</dbReference>
<dbReference type="PANTHER" id="PTHR45700">
    <property type="entry name" value="UBIQUITIN-PROTEIN LIGASE E3C"/>
    <property type="match status" value="1"/>
</dbReference>
<feature type="active site" description="Glycyl thioester intermediate" evidence="5">
    <location>
        <position position="952"/>
    </location>
</feature>
<dbReference type="STRING" id="312017.I7M248"/>
<dbReference type="AlphaFoldDB" id="I7M248"/>
<dbReference type="GO" id="GO:0006511">
    <property type="term" value="P:ubiquitin-dependent protein catabolic process"/>
    <property type="evidence" value="ECO:0007669"/>
    <property type="project" value="TreeGrafter"/>
</dbReference>
<evidence type="ECO:0000256" key="1">
    <source>
        <dbReference type="ARBA" id="ARBA00000885"/>
    </source>
</evidence>
<keyword evidence="8" id="KW-1185">Reference proteome</keyword>
<dbReference type="eggNOG" id="KOG4427">
    <property type="taxonomic scope" value="Eukaryota"/>
</dbReference>
<dbReference type="EC" id="2.3.2.26" evidence="2"/>
<dbReference type="Gene3D" id="3.90.1750.10">
    <property type="entry name" value="Hect, E3 ligase catalytic domains"/>
    <property type="match status" value="1"/>
</dbReference>
<evidence type="ECO:0000256" key="3">
    <source>
        <dbReference type="ARBA" id="ARBA00022679"/>
    </source>
</evidence>
<dbReference type="InParanoid" id="I7M248"/>
<keyword evidence="3 7" id="KW-0808">Transferase</keyword>
<dbReference type="FunFam" id="3.30.2410.10:FF:000011">
    <property type="entry name" value="Putative Ubiquitin-protein ligase E3C"/>
    <property type="match status" value="1"/>
</dbReference>
<dbReference type="Proteomes" id="UP000009168">
    <property type="component" value="Unassembled WGS sequence"/>
</dbReference>
<dbReference type="InterPro" id="IPR035983">
    <property type="entry name" value="Hect_E3_ubiquitin_ligase"/>
</dbReference>
<dbReference type="InterPro" id="IPR044611">
    <property type="entry name" value="E3A/B/C-like"/>
</dbReference>
<dbReference type="InterPro" id="IPR000569">
    <property type="entry name" value="HECT_dom"/>
</dbReference>
<dbReference type="RefSeq" id="XP_001018715.2">
    <property type="nucleotide sequence ID" value="XM_001018715.2"/>
</dbReference>
<dbReference type="GO" id="GO:0061630">
    <property type="term" value="F:ubiquitin protein ligase activity"/>
    <property type="evidence" value="ECO:0007669"/>
    <property type="project" value="UniProtKB-EC"/>
</dbReference>
<evidence type="ECO:0000256" key="4">
    <source>
        <dbReference type="ARBA" id="ARBA00022786"/>
    </source>
</evidence>
<dbReference type="CDD" id="cd00078">
    <property type="entry name" value="HECTc"/>
    <property type="match status" value="1"/>
</dbReference>
<dbReference type="PANTHER" id="PTHR45700:SF2">
    <property type="entry name" value="UBIQUITIN-PROTEIN LIGASE E3C"/>
    <property type="match status" value="1"/>
</dbReference>
<dbReference type="SUPFAM" id="SSF56204">
    <property type="entry name" value="Hect, E3 ligase catalytic domain"/>
    <property type="match status" value="1"/>
</dbReference>
<sequence>MQFDKQFDGFKGDKQAFLNQKKKEREQKKELKVKIQSCTKIQTYWRYKKNVSIELKKKLDDFTKKIKDIKIVKQKISQQQQQELANKIFLVYPIFFETTLFIHPRNVLQYSEILLEIVSLLIEASKQSVMNQFEGKESKFSYIYRIVLLCLSLFSQLKEEKQNEKQKINEFLIEFYKNCKKVRKEVLVPTKYLTKLLKIEDNFCSQKGIRKSIKYACFTKPNKDIVLQSLLTSNSFQNLLKNNQSRASRIFNIISEEQLNVNEFRINHLRNRVNNYIKIWSLIDIDKEQENVLQNFSNIFMGSLQNLVLQTKDLIPTSNQNEMEIEEENNANLMINEEIEKYKSKTKFYKQFSLELSSINLSVFAEDKTIKLFCNMINHLKQIKPFTPQVLEKISNICGQFLMMSKIRNSYQLGLKIKLAQNFQLLKTLYGVFTHLNFDIGKFRLHSKFLGNVVGLFCILFKKKLNLMDDEEFFGVLGKGNGIIMLDEQIIQNNFNLQEMKQIIDFFNLFAFKLLFTEAQADYRPCEKKVVTLLKQLYSRDSRKKFYDNWILESEENQILLNNFNFKKIDEENSYMSRLLNRIPHIFTFEKRYQMMKKFITEDQSVQDRNPFQFYQMQDEDDENGQANAINSKNIFIQRGKELDDAFSKFHNKNMKALYKISFVDEHGFIEQGIDGGGIIKEFINSVVRQGFDPTCGLFIETAERTLMPAPNNKNKLARYTFLGKVVGKAIYENIFIEPVFSKVFLNQILEKPSTLEDLQYVDKELYKMLMNLKHTKDNVEDYGLTFSIDDIYNGAVELKENGSQIAVTNENKFEYISLYAQYKLNSMNEPEAHAFREGFASVIDQEWLSMFNHDELQLIISGKFTCFDVQDLKKHTQYKGYNPNDLTIIFFWQTLESFTDEEKGKFLHFVTSCSRPPTLGFKQLNPQFCIQKSIDDNNPQKPEKLPTSSTCMNILKLPNYEDGNKLKLKLLEAIFSGAGFDLS</sequence>
<reference evidence="8" key="1">
    <citation type="journal article" date="2006" name="PLoS Biol.">
        <title>Macronuclear genome sequence of the ciliate Tetrahymena thermophila, a model eukaryote.</title>
        <authorList>
            <person name="Eisen J.A."/>
            <person name="Coyne R.S."/>
            <person name="Wu M."/>
            <person name="Wu D."/>
            <person name="Thiagarajan M."/>
            <person name="Wortman J.R."/>
            <person name="Badger J.H."/>
            <person name="Ren Q."/>
            <person name="Amedeo P."/>
            <person name="Jones K.M."/>
            <person name="Tallon L.J."/>
            <person name="Delcher A.L."/>
            <person name="Salzberg S.L."/>
            <person name="Silva J.C."/>
            <person name="Haas B.J."/>
            <person name="Majoros W.H."/>
            <person name="Farzad M."/>
            <person name="Carlton J.M."/>
            <person name="Smith R.K. Jr."/>
            <person name="Garg J."/>
            <person name="Pearlman R.E."/>
            <person name="Karrer K.M."/>
            <person name="Sun L."/>
            <person name="Manning G."/>
            <person name="Elde N.C."/>
            <person name="Turkewitz A.P."/>
            <person name="Asai D.J."/>
            <person name="Wilkes D.E."/>
            <person name="Wang Y."/>
            <person name="Cai H."/>
            <person name="Collins K."/>
            <person name="Stewart B.A."/>
            <person name="Lee S.R."/>
            <person name="Wilamowska K."/>
            <person name="Weinberg Z."/>
            <person name="Ruzzo W.L."/>
            <person name="Wloga D."/>
            <person name="Gaertig J."/>
            <person name="Frankel J."/>
            <person name="Tsao C.-C."/>
            <person name="Gorovsky M.A."/>
            <person name="Keeling P.J."/>
            <person name="Waller R.F."/>
            <person name="Patron N.J."/>
            <person name="Cherry J.M."/>
            <person name="Stover N.A."/>
            <person name="Krieger C.J."/>
            <person name="del Toro C."/>
            <person name="Ryder H.F."/>
            <person name="Williamson S.C."/>
            <person name="Barbeau R.A."/>
            <person name="Hamilton E.P."/>
            <person name="Orias E."/>
        </authorList>
    </citation>
    <scope>NUCLEOTIDE SEQUENCE [LARGE SCALE GENOMIC DNA]</scope>
    <source>
        <strain evidence="8">SB210</strain>
    </source>
</reference>
<dbReference type="GO" id="GO:0000209">
    <property type="term" value="P:protein polyubiquitination"/>
    <property type="evidence" value="ECO:0007669"/>
    <property type="project" value="InterPro"/>
</dbReference>